<dbReference type="InterPro" id="IPR015797">
    <property type="entry name" value="NUDIX_hydrolase-like_dom_sf"/>
</dbReference>
<dbReference type="AlphaFoldDB" id="A0A645JCM6"/>
<dbReference type="Gene3D" id="3.90.79.10">
    <property type="entry name" value="Nucleoside Triphosphate Pyrophosphohydrolase"/>
    <property type="match status" value="1"/>
</dbReference>
<dbReference type="EMBL" id="VSSQ01130541">
    <property type="protein sequence ID" value="MPN58154.1"/>
    <property type="molecule type" value="Genomic_DNA"/>
</dbReference>
<reference evidence="1" key="1">
    <citation type="submission" date="2019-08" db="EMBL/GenBank/DDBJ databases">
        <authorList>
            <person name="Kucharzyk K."/>
            <person name="Murdoch R.W."/>
            <person name="Higgins S."/>
            <person name="Loffler F."/>
        </authorList>
    </citation>
    <scope>NUCLEOTIDE SEQUENCE</scope>
</reference>
<protein>
    <submittedName>
        <fullName evidence="1">Uncharacterized protein</fullName>
    </submittedName>
</protein>
<evidence type="ECO:0000313" key="1">
    <source>
        <dbReference type="EMBL" id="MPN58154.1"/>
    </source>
</evidence>
<gene>
    <name evidence="1" type="ORF">SDC9_205855</name>
</gene>
<organism evidence="1">
    <name type="scientific">bioreactor metagenome</name>
    <dbReference type="NCBI Taxonomy" id="1076179"/>
    <lineage>
        <taxon>unclassified sequences</taxon>
        <taxon>metagenomes</taxon>
        <taxon>ecological metagenomes</taxon>
    </lineage>
</organism>
<accession>A0A645JCM6</accession>
<comment type="caution">
    <text evidence="1">The sequence shown here is derived from an EMBL/GenBank/DDBJ whole genome shotgun (WGS) entry which is preliminary data.</text>
</comment>
<sequence length="41" mass="4714">MIDVIEVSLNEALDMIKRNEISDAKTIIGINWLKDNENELL</sequence>
<name>A0A645JCM6_9ZZZZ</name>
<dbReference type="SUPFAM" id="SSF55811">
    <property type="entry name" value="Nudix"/>
    <property type="match status" value="1"/>
</dbReference>
<proteinExistence type="predicted"/>